<proteinExistence type="predicted"/>
<gene>
    <name evidence="2" type="ORF">EC973_008367</name>
</gene>
<dbReference type="Proteomes" id="UP000605846">
    <property type="component" value="Unassembled WGS sequence"/>
</dbReference>
<accession>A0A8H7BQQ7</accession>
<comment type="caution">
    <text evidence="2">The sequence shown here is derived from an EMBL/GenBank/DDBJ whole genome shotgun (WGS) entry which is preliminary data.</text>
</comment>
<organism evidence="2 3">
    <name type="scientific">Apophysomyces ossiformis</name>
    <dbReference type="NCBI Taxonomy" id="679940"/>
    <lineage>
        <taxon>Eukaryota</taxon>
        <taxon>Fungi</taxon>
        <taxon>Fungi incertae sedis</taxon>
        <taxon>Mucoromycota</taxon>
        <taxon>Mucoromycotina</taxon>
        <taxon>Mucoromycetes</taxon>
        <taxon>Mucorales</taxon>
        <taxon>Mucorineae</taxon>
        <taxon>Mucoraceae</taxon>
        <taxon>Apophysomyces</taxon>
    </lineage>
</organism>
<feature type="compositionally biased region" description="Basic residues" evidence="1">
    <location>
        <begin position="68"/>
        <end position="81"/>
    </location>
</feature>
<sequence>MIRRPSSVVTLQKSDVNEFDALRFALDTETRTKAEERLKEVTHATSTTKSETANAQHRQTDKSQPSSARKRRKVYGHRMTTRQRLGIDELPSGDAQTE</sequence>
<reference evidence="2" key="1">
    <citation type="submission" date="2020-01" db="EMBL/GenBank/DDBJ databases">
        <title>Genome Sequencing of Three Apophysomyces-Like Fungal Strains Confirms a Novel Fungal Genus in the Mucoromycota with divergent Burkholderia-like Endosymbiotic Bacteria.</title>
        <authorList>
            <person name="Stajich J.E."/>
            <person name="Macias A.M."/>
            <person name="Carter-House D."/>
            <person name="Lovett B."/>
            <person name="Kasson L.R."/>
            <person name="Berry K."/>
            <person name="Grigoriev I."/>
            <person name="Chang Y."/>
            <person name="Spatafora J."/>
            <person name="Kasson M.T."/>
        </authorList>
    </citation>
    <scope>NUCLEOTIDE SEQUENCE</scope>
    <source>
        <strain evidence="2">NRRL A-21654</strain>
    </source>
</reference>
<dbReference type="AlphaFoldDB" id="A0A8H7BQQ7"/>
<protein>
    <submittedName>
        <fullName evidence="2">Uncharacterized protein</fullName>
    </submittedName>
</protein>
<evidence type="ECO:0000313" key="3">
    <source>
        <dbReference type="Proteomes" id="UP000605846"/>
    </source>
</evidence>
<dbReference type="EMBL" id="JABAYA010000070">
    <property type="protein sequence ID" value="KAF7726860.1"/>
    <property type="molecule type" value="Genomic_DNA"/>
</dbReference>
<name>A0A8H7BQQ7_9FUNG</name>
<evidence type="ECO:0000256" key="1">
    <source>
        <dbReference type="SAM" id="MobiDB-lite"/>
    </source>
</evidence>
<feature type="region of interest" description="Disordered" evidence="1">
    <location>
        <begin position="38"/>
        <end position="98"/>
    </location>
</feature>
<feature type="compositionally biased region" description="Polar residues" evidence="1">
    <location>
        <begin position="43"/>
        <end position="67"/>
    </location>
</feature>
<keyword evidence="3" id="KW-1185">Reference proteome</keyword>
<evidence type="ECO:0000313" key="2">
    <source>
        <dbReference type="EMBL" id="KAF7726860.1"/>
    </source>
</evidence>
<dbReference type="OrthoDB" id="10354949at2759"/>